<evidence type="ECO:0000313" key="2">
    <source>
        <dbReference type="Proteomes" id="UP000594014"/>
    </source>
</evidence>
<keyword evidence="2" id="KW-1185">Reference proteome</keyword>
<evidence type="ECO:0000313" key="1">
    <source>
        <dbReference type="EMBL" id="QOX65640.1"/>
    </source>
</evidence>
<dbReference type="Proteomes" id="UP000594014">
    <property type="component" value="Chromosome"/>
</dbReference>
<protein>
    <submittedName>
        <fullName evidence="1">UDP-N-acetylmuramate dehydrogenase</fullName>
        <ecNumber evidence="1">1.3.1.98</ecNumber>
    </submittedName>
</protein>
<proteinExistence type="predicted"/>
<gene>
    <name evidence="1" type="primary">murB</name>
    <name evidence="1" type="ORF">FRZ06_20945</name>
</gene>
<accession>A0ACD1AHU3</accession>
<reference evidence="1" key="1">
    <citation type="submission" date="2019-08" db="EMBL/GenBank/DDBJ databases">
        <title>Genome sequence of Clostridiales bacterium MT110.</title>
        <authorList>
            <person name="Cao J."/>
        </authorList>
    </citation>
    <scope>NUCLEOTIDE SEQUENCE</scope>
    <source>
        <strain evidence="1">MT110</strain>
    </source>
</reference>
<organism evidence="1 2">
    <name type="scientific">Anoxybacterium hadale</name>
    <dbReference type="NCBI Taxonomy" id="3408580"/>
    <lineage>
        <taxon>Bacteria</taxon>
        <taxon>Bacillati</taxon>
        <taxon>Bacillota</taxon>
        <taxon>Clostridia</taxon>
        <taxon>Peptostreptococcales</taxon>
        <taxon>Anaerovoracaceae</taxon>
        <taxon>Anoxybacterium</taxon>
    </lineage>
</organism>
<keyword evidence="1" id="KW-0560">Oxidoreductase</keyword>
<name>A0ACD1AHU3_9FIRM</name>
<dbReference type="EC" id="1.3.1.98" evidence="1"/>
<dbReference type="EMBL" id="CP042469">
    <property type="protein sequence ID" value="QOX65640.1"/>
    <property type="molecule type" value="Genomic_DNA"/>
</dbReference>
<sequence>MNISKIYEELLLLIDKNRMVLDAPMKEYTSFKAGGTADLLIIPKDRDELMKALDVVSRSGVEHLIMGNGSNLLVKDGGYRGVIIRMGEGFQDVTTEGSRITAGAGALLSTVAREACNASLAGFEFASGIPGTVGGGAYMNAGAYDGEMSMIIESAEVLSKDGSRIFRLSKDELELSYRHSIFQRTGDVLLNACFLLKEGDQEKISDRIKELTARRTEKQPLSYPSAGSFFKRPPNHFAGKLIQDAGLRGLSLGGAQVSELHSGFLINRGGATASDIVNLMEVIRSTVFENSGVLLEPEVRIVGEDLKR</sequence>